<dbReference type="PANTHER" id="PTHR14490:SF5">
    <property type="entry name" value="PROTEIN KRI1 HOMOLOG"/>
    <property type="match status" value="1"/>
</dbReference>
<dbReference type="GO" id="GO:0030686">
    <property type="term" value="C:90S preribosome"/>
    <property type="evidence" value="ECO:0007669"/>
    <property type="project" value="TreeGrafter"/>
</dbReference>
<dbReference type="EMBL" id="JAACXV010000346">
    <property type="protein sequence ID" value="KAF7279673.1"/>
    <property type="molecule type" value="Genomic_DNA"/>
</dbReference>
<dbReference type="Pfam" id="PF12936">
    <property type="entry name" value="Kri1_C"/>
    <property type="match status" value="1"/>
</dbReference>
<feature type="compositionally biased region" description="Basic and acidic residues" evidence="3">
    <location>
        <begin position="602"/>
        <end position="611"/>
    </location>
</feature>
<sequence length="692" mass="81870">MDKISTDIFELDSDIKLESKNDFAKNYESWRKKEELNKLKSKYGEDALDDTSSSSEEDEDGAELTEEVEKDFFKTLSYLKKKDPKIYDNNIKFFKDNENINKSKKKKNESMFIKDYERKLILENDGVISDDETIRPRSPTYVEEQNILKENIKNALSNIDDDEEDNYLIKRDNKSQETSQEENTEYKEWLGGKSDKLTDNDIKSELKPLKDFWNDPNLDDGEKFLRDYILNKRYLDNEKADYIPSYDEIVHDSDDSLSGDEKAIEEQEEFEHKFNFRFEEPDQEFIKRYPRTIEKSLRKTDDRRKIKRAETKQRKQMEKQEKMAEIQKLKELKRKEIEEKIEKLKEITGNTDVGFLENDLEEDFDPNAYDKRMQSLFNESFYEGPEEEQKPVFPDIDEELEIENWDRWNADEHSEENALPSESHCEDDDFNMDADFDPSQLKKNEPVEGTKGRKKRRRKSKVAEALSKPKPKYDPNDKNYEKYFDEYFKLDCEDIIDDIPCRFKYREVPPNDFGLSIEEILLAKERELNRWCSLKKMVQHRPDHVEKYDQIAYSKKAKNLHLKRKILPSLFSEEADEVNVNNQPSQESNTNESLTETDITEELSKEMENTSKKKKDKGKKSLKVTSGNSNITQDGPKTTQVKRKAKVLNNESKKKKFKKDDSTPTISDARLSAYGINPKKYKNKLKYGNKNK</sequence>
<feature type="domain" description="Kri1-like C-terminal" evidence="4">
    <location>
        <begin position="478"/>
        <end position="565"/>
    </location>
</feature>
<feature type="compositionally biased region" description="Basic and acidic residues" evidence="3">
    <location>
        <begin position="440"/>
        <end position="451"/>
    </location>
</feature>
<reference evidence="5" key="1">
    <citation type="submission" date="2020-08" db="EMBL/GenBank/DDBJ databases">
        <title>Genome sequencing and assembly of the red palm weevil Rhynchophorus ferrugineus.</title>
        <authorList>
            <person name="Dias G.B."/>
            <person name="Bergman C.M."/>
            <person name="Manee M."/>
        </authorList>
    </citation>
    <scope>NUCLEOTIDE SEQUENCE</scope>
    <source>
        <strain evidence="5">AA-2017</strain>
        <tissue evidence="5">Whole larva</tissue>
    </source>
</reference>
<feature type="region of interest" description="Disordered" evidence="3">
    <location>
        <begin position="300"/>
        <end position="321"/>
    </location>
</feature>
<name>A0A834MDE2_RHYFE</name>
<proteinExistence type="inferred from homology"/>
<dbReference type="OrthoDB" id="10252032at2759"/>
<evidence type="ECO:0000256" key="1">
    <source>
        <dbReference type="ARBA" id="ARBA00007473"/>
    </source>
</evidence>
<dbReference type="InterPro" id="IPR024626">
    <property type="entry name" value="Kri1-like_C"/>
</dbReference>
<comment type="caution">
    <text evidence="5">The sequence shown here is derived from an EMBL/GenBank/DDBJ whole genome shotgun (WGS) entry which is preliminary data.</text>
</comment>
<dbReference type="GO" id="GO:0000447">
    <property type="term" value="P:endonucleolytic cleavage in ITS1 to separate SSU-rRNA from 5.8S rRNA and LSU-rRNA from tricistronic rRNA transcript (SSU-rRNA, 5.8S rRNA, LSU-rRNA)"/>
    <property type="evidence" value="ECO:0007669"/>
    <property type="project" value="TreeGrafter"/>
</dbReference>
<keyword evidence="6" id="KW-1185">Reference proteome</keyword>
<feature type="compositionally biased region" description="Polar residues" evidence="3">
    <location>
        <begin position="579"/>
        <end position="597"/>
    </location>
</feature>
<feature type="compositionally biased region" description="Acidic residues" evidence="3">
    <location>
        <begin position="425"/>
        <end position="436"/>
    </location>
</feature>
<dbReference type="InterPro" id="IPR018034">
    <property type="entry name" value="Kri1"/>
</dbReference>
<dbReference type="AlphaFoldDB" id="A0A834MDE2"/>
<comment type="similarity">
    <text evidence="1">Belongs to the KRI1 family.</text>
</comment>
<dbReference type="Proteomes" id="UP000625711">
    <property type="component" value="Unassembled WGS sequence"/>
</dbReference>
<feature type="compositionally biased region" description="Acidic residues" evidence="3">
    <location>
        <begin position="55"/>
        <end position="64"/>
    </location>
</feature>
<protein>
    <recommendedName>
        <fullName evidence="2">Protein KRI1 homolog</fullName>
    </recommendedName>
</protein>
<dbReference type="GO" id="GO:0005730">
    <property type="term" value="C:nucleolus"/>
    <property type="evidence" value="ECO:0007669"/>
    <property type="project" value="TreeGrafter"/>
</dbReference>
<evidence type="ECO:0000256" key="3">
    <source>
        <dbReference type="SAM" id="MobiDB-lite"/>
    </source>
</evidence>
<gene>
    <name evidence="5" type="ORF">GWI33_006836</name>
</gene>
<evidence type="ECO:0000256" key="2">
    <source>
        <dbReference type="ARBA" id="ARBA00017294"/>
    </source>
</evidence>
<organism evidence="5 6">
    <name type="scientific">Rhynchophorus ferrugineus</name>
    <name type="common">Red palm weevil</name>
    <name type="synonym">Curculio ferrugineus</name>
    <dbReference type="NCBI Taxonomy" id="354439"/>
    <lineage>
        <taxon>Eukaryota</taxon>
        <taxon>Metazoa</taxon>
        <taxon>Ecdysozoa</taxon>
        <taxon>Arthropoda</taxon>
        <taxon>Hexapoda</taxon>
        <taxon>Insecta</taxon>
        <taxon>Pterygota</taxon>
        <taxon>Neoptera</taxon>
        <taxon>Endopterygota</taxon>
        <taxon>Coleoptera</taxon>
        <taxon>Polyphaga</taxon>
        <taxon>Cucujiformia</taxon>
        <taxon>Curculionidae</taxon>
        <taxon>Dryophthorinae</taxon>
        <taxon>Rhynchophorus</taxon>
    </lineage>
</organism>
<dbReference type="PANTHER" id="PTHR14490">
    <property type="entry name" value="ZINC FINGER, ZZ TYPE"/>
    <property type="match status" value="1"/>
</dbReference>
<feature type="region of interest" description="Disordered" evidence="3">
    <location>
        <begin position="577"/>
        <end position="666"/>
    </location>
</feature>
<feature type="compositionally biased region" description="Basic and acidic residues" evidence="3">
    <location>
        <begin position="404"/>
        <end position="416"/>
    </location>
</feature>
<feature type="compositionally biased region" description="Basic residues" evidence="3">
    <location>
        <begin position="612"/>
        <end position="622"/>
    </location>
</feature>
<feature type="region of interest" description="Disordered" evidence="3">
    <location>
        <begin position="43"/>
        <end position="64"/>
    </location>
</feature>
<accession>A0A834MDE2</accession>
<feature type="region of interest" description="Disordered" evidence="3">
    <location>
        <begin position="404"/>
        <end position="477"/>
    </location>
</feature>
<evidence type="ECO:0000313" key="5">
    <source>
        <dbReference type="EMBL" id="KAF7279673.1"/>
    </source>
</evidence>
<evidence type="ECO:0000313" key="6">
    <source>
        <dbReference type="Proteomes" id="UP000625711"/>
    </source>
</evidence>
<dbReference type="Pfam" id="PF05178">
    <property type="entry name" value="Kri1"/>
    <property type="match status" value="1"/>
</dbReference>
<feature type="compositionally biased region" description="Polar residues" evidence="3">
    <location>
        <begin position="624"/>
        <end position="639"/>
    </location>
</feature>
<evidence type="ECO:0000259" key="4">
    <source>
        <dbReference type="Pfam" id="PF12936"/>
    </source>
</evidence>